<proteinExistence type="predicted"/>
<organism evidence="1 2">
    <name type="scientific">Parelaphostrongylus tenuis</name>
    <name type="common">Meningeal worm</name>
    <dbReference type="NCBI Taxonomy" id="148309"/>
    <lineage>
        <taxon>Eukaryota</taxon>
        <taxon>Metazoa</taxon>
        <taxon>Ecdysozoa</taxon>
        <taxon>Nematoda</taxon>
        <taxon>Chromadorea</taxon>
        <taxon>Rhabditida</taxon>
        <taxon>Rhabditina</taxon>
        <taxon>Rhabditomorpha</taxon>
        <taxon>Strongyloidea</taxon>
        <taxon>Metastrongylidae</taxon>
        <taxon>Parelaphostrongylus</taxon>
    </lineage>
</organism>
<evidence type="ECO:0000313" key="2">
    <source>
        <dbReference type="Proteomes" id="UP001196413"/>
    </source>
</evidence>
<dbReference type="Proteomes" id="UP001196413">
    <property type="component" value="Unassembled WGS sequence"/>
</dbReference>
<dbReference type="EMBL" id="JAHQIW010004112">
    <property type="protein sequence ID" value="KAJ1361086.1"/>
    <property type="molecule type" value="Genomic_DNA"/>
</dbReference>
<dbReference type="AlphaFoldDB" id="A0AAD5N317"/>
<name>A0AAD5N317_PARTN</name>
<evidence type="ECO:0000313" key="1">
    <source>
        <dbReference type="EMBL" id="KAJ1361086.1"/>
    </source>
</evidence>
<reference evidence="1" key="1">
    <citation type="submission" date="2021-06" db="EMBL/GenBank/DDBJ databases">
        <title>Parelaphostrongylus tenuis whole genome reference sequence.</title>
        <authorList>
            <person name="Garwood T.J."/>
            <person name="Larsen P.A."/>
            <person name="Fountain-Jones N.M."/>
            <person name="Garbe J.R."/>
            <person name="Macchietto M.G."/>
            <person name="Kania S.A."/>
            <person name="Gerhold R.W."/>
            <person name="Richards J.E."/>
            <person name="Wolf T.M."/>
        </authorList>
    </citation>
    <scope>NUCLEOTIDE SEQUENCE</scope>
    <source>
        <strain evidence="1">MNPRO001-30</strain>
        <tissue evidence="1">Meninges</tissue>
    </source>
</reference>
<sequence length="74" mass="8051">MKENEQFCIIVGNTVTGICIAKMTGPRNKCMEANQATIMPLPTNHTSISGTLMHRAMLAEAESEDCHVSNNLSD</sequence>
<accession>A0AAD5N317</accession>
<gene>
    <name evidence="1" type="ORF">KIN20_020263</name>
</gene>
<comment type="caution">
    <text evidence="1">The sequence shown here is derived from an EMBL/GenBank/DDBJ whole genome shotgun (WGS) entry which is preliminary data.</text>
</comment>
<keyword evidence="2" id="KW-1185">Reference proteome</keyword>
<protein>
    <submittedName>
        <fullName evidence="1">Uncharacterized protein</fullName>
    </submittedName>
</protein>